<feature type="compositionally biased region" description="Pro residues" evidence="1">
    <location>
        <begin position="343"/>
        <end position="356"/>
    </location>
</feature>
<dbReference type="RefSeq" id="WP_350278671.1">
    <property type="nucleotide sequence ID" value="NZ_CP158165.1"/>
</dbReference>
<protein>
    <submittedName>
        <fullName evidence="2">Uncharacterized protein</fullName>
    </submittedName>
</protein>
<proteinExistence type="predicted"/>
<evidence type="ECO:0000256" key="1">
    <source>
        <dbReference type="SAM" id="MobiDB-lite"/>
    </source>
</evidence>
<evidence type="ECO:0000313" key="2">
    <source>
        <dbReference type="EMBL" id="XBV25864.1"/>
    </source>
</evidence>
<accession>A0AAU7TG02</accession>
<sequence>MEMTTPWFIDAWAVYDGLAFTSRSTPDVRRTERVTDADTTVFLSVPELEPIPLGRITTGLRAARSSFQDGFFDEDGSEIAFESLESVRETVRRGYLASGLGPGGAGMPERPAPAPAAPAAPATVTDGELEPEPPLDLARRLLEEDPAALRDAIRQYAQAVVIDWENGFNGSEPALPGTQAALAEFYLELTDAGIWETPYRQAEFVHEHNLIVGSRTFDPHSGFALRRRYPPERLLATAPCPNLPSPPTFSRLSDPVKLSMCDSTYLRTGGLPRATQVLIAAILVGVAGEDPAMFWFGADGVLDHRLRGALDWIEAQLPTGIVPEPADRLLNVFARRWLEGPPTFPPPSPAAAPPVAPTVRGAAT</sequence>
<reference evidence="2" key="1">
    <citation type="submission" date="2024-06" db="EMBL/GenBank/DDBJ databases">
        <title>Kribbella sp. strain HUAS MG21 genome sequences.</title>
        <authorList>
            <person name="Mo P."/>
        </authorList>
    </citation>
    <scope>NUCLEOTIDE SEQUENCE</scope>
    <source>
        <strain evidence="2">HUAS MG21</strain>
    </source>
</reference>
<name>A0AAU7TG02_9ACTN</name>
<dbReference type="EMBL" id="CP158165">
    <property type="protein sequence ID" value="XBV25864.1"/>
    <property type="molecule type" value="Genomic_DNA"/>
</dbReference>
<feature type="region of interest" description="Disordered" evidence="1">
    <location>
        <begin position="102"/>
        <end position="132"/>
    </location>
</feature>
<dbReference type="AlphaFoldDB" id="A0AAU7TG02"/>
<organism evidence="2">
    <name type="scientific">Kribbella sp. HUAS MG21</name>
    <dbReference type="NCBI Taxonomy" id="3160966"/>
    <lineage>
        <taxon>Bacteria</taxon>
        <taxon>Bacillati</taxon>
        <taxon>Actinomycetota</taxon>
        <taxon>Actinomycetes</taxon>
        <taxon>Propionibacteriales</taxon>
        <taxon>Kribbellaceae</taxon>
        <taxon>Kribbella</taxon>
    </lineage>
</organism>
<gene>
    <name evidence="2" type="ORF">ABN611_05435</name>
</gene>
<feature type="region of interest" description="Disordered" evidence="1">
    <location>
        <begin position="343"/>
        <end position="364"/>
    </location>
</feature>